<proteinExistence type="predicted"/>
<dbReference type="InterPro" id="IPR036457">
    <property type="entry name" value="PPM-type-like_dom_sf"/>
</dbReference>
<comment type="caution">
    <text evidence="4">The sequence shown here is derived from an EMBL/GenBank/DDBJ whole genome shotgun (WGS) entry which is preliminary data.</text>
</comment>
<feature type="transmembrane region" description="Helical" evidence="2">
    <location>
        <begin position="209"/>
        <end position="229"/>
    </location>
</feature>
<feature type="transmembrane region" description="Helical" evidence="2">
    <location>
        <begin position="249"/>
        <end position="271"/>
    </location>
</feature>
<gene>
    <name evidence="4" type="ORF">JL102_01835</name>
</gene>
<evidence type="ECO:0000256" key="2">
    <source>
        <dbReference type="SAM" id="Phobius"/>
    </source>
</evidence>
<dbReference type="PANTHER" id="PTHR43156:SF2">
    <property type="entry name" value="STAGE II SPORULATION PROTEIN E"/>
    <property type="match status" value="1"/>
</dbReference>
<dbReference type="Gene3D" id="3.30.450.40">
    <property type="match status" value="1"/>
</dbReference>
<dbReference type="Pfam" id="PF07228">
    <property type="entry name" value="SpoIIE"/>
    <property type="match status" value="1"/>
</dbReference>
<protein>
    <submittedName>
        <fullName evidence="4">SpoIIE family protein phosphatase</fullName>
    </submittedName>
</protein>
<evidence type="ECO:0000313" key="5">
    <source>
        <dbReference type="Proteomes" id="UP000659388"/>
    </source>
</evidence>
<dbReference type="InterPro" id="IPR001932">
    <property type="entry name" value="PPM-type_phosphatase-like_dom"/>
</dbReference>
<dbReference type="GO" id="GO:0016791">
    <property type="term" value="F:phosphatase activity"/>
    <property type="evidence" value="ECO:0007669"/>
    <property type="project" value="TreeGrafter"/>
</dbReference>
<keyword evidence="2" id="KW-0472">Membrane</keyword>
<keyword evidence="5" id="KW-1185">Reference proteome</keyword>
<dbReference type="PANTHER" id="PTHR43156">
    <property type="entry name" value="STAGE II SPORULATION PROTEIN E-RELATED"/>
    <property type="match status" value="1"/>
</dbReference>
<organism evidence="4 5">
    <name type="scientific">Fulvivirga sediminis</name>
    <dbReference type="NCBI Taxonomy" id="2803949"/>
    <lineage>
        <taxon>Bacteria</taxon>
        <taxon>Pseudomonadati</taxon>
        <taxon>Bacteroidota</taxon>
        <taxon>Cytophagia</taxon>
        <taxon>Cytophagales</taxon>
        <taxon>Fulvivirgaceae</taxon>
        <taxon>Fulvivirga</taxon>
    </lineage>
</organism>
<sequence length="687" mass="78588">MISSKAIIRLTSLISIISWVAMVFTELSIVFSDKNNLDSGFGNEIPKVALSVFILSLFVFFKYRIEKAESVNFVDLLWKVFVTGLITTIVSLIFRLFLTLLGNTKLSENVLFLEFIYLINLGLIASFLISTFIVWKRLILYQKSKFLLTVWQIFEYALLISLLAAVLPIPGLVEMEKFYMAFLILLGIFLSANMKWVAYLNFKQKWKSILLILLAMFYLGYFVFTVFSLSEDLSRISPQFLSFTSNTFLVSLICFIFIYSLFSLLVILFNLPTSSVFEQKLEEVVNFQRLSQSIQTEQSEERVYEILLESATSTVFADATWIEIFNSNGPSKFYTHKISVNEIQNIKSHINSHKVSGILEPSSDRSRNLNKYLSTLRSSRFRSILAFPIYVKNEQVGTLALLKDVSDGFNKEMSKIIDTFTNQAGISIENFRLLSEALENERYKEELKIAKRVQSSLLPKVLDHGVDYDLIAFSEAADEVGGDYYDTFRINKNKIALIISDVSGKGTSAAFHMSQMKGIFHSFAQLDLPPKEFLVRANTALSRCLDKASFITTSYFVIDSESKRVEFTRAGHCPTLYYDSETKKASYFQNKGLGLGIIRNEEFGNYIQTNCFGYKKNDIIVLYTDGITEAKDEKGEEFGYDRLKEFIEKVRDKDILSIQEDLISELYEFTGSKAIDDDYTTLIIKFT</sequence>
<dbReference type="Proteomes" id="UP000659388">
    <property type="component" value="Unassembled WGS sequence"/>
</dbReference>
<keyword evidence="1" id="KW-0378">Hydrolase</keyword>
<evidence type="ECO:0000259" key="3">
    <source>
        <dbReference type="SMART" id="SM00331"/>
    </source>
</evidence>
<feature type="transmembrane region" description="Helical" evidence="2">
    <location>
        <begin position="76"/>
        <end position="98"/>
    </location>
</feature>
<dbReference type="SMART" id="SM00331">
    <property type="entry name" value="PP2C_SIG"/>
    <property type="match status" value="1"/>
</dbReference>
<feature type="domain" description="PPM-type phosphatase" evidence="3">
    <location>
        <begin position="463"/>
        <end position="686"/>
    </location>
</feature>
<feature type="transmembrane region" description="Helical" evidence="2">
    <location>
        <begin position="45"/>
        <end position="64"/>
    </location>
</feature>
<feature type="transmembrane region" description="Helical" evidence="2">
    <location>
        <begin position="146"/>
        <end position="166"/>
    </location>
</feature>
<dbReference type="InterPro" id="IPR029016">
    <property type="entry name" value="GAF-like_dom_sf"/>
</dbReference>
<keyword evidence="2" id="KW-0812">Transmembrane</keyword>
<dbReference type="AlphaFoldDB" id="A0A937F5U1"/>
<dbReference type="RefSeq" id="WP_202241974.1">
    <property type="nucleotide sequence ID" value="NZ_JAESIY010000001.1"/>
</dbReference>
<dbReference type="Gene3D" id="3.60.40.10">
    <property type="entry name" value="PPM-type phosphatase domain"/>
    <property type="match status" value="1"/>
</dbReference>
<dbReference type="InterPro" id="IPR052016">
    <property type="entry name" value="Bact_Sigma-Reg"/>
</dbReference>
<dbReference type="SUPFAM" id="SSF55781">
    <property type="entry name" value="GAF domain-like"/>
    <property type="match status" value="1"/>
</dbReference>
<name>A0A937F5U1_9BACT</name>
<evidence type="ECO:0000313" key="4">
    <source>
        <dbReference type="EMBL" id="MBL3654855.1"/>
    </source>
</evidence>
<evidence type="ECO:0000256" key="1">
    <source>
        <dbReference type="ARBA" id="ARBA00022801"/>
    </source>
</evidence>
<reference evidence="4" key="1">
    <citation type="submission" date="2021-01" db="EMBL/GenBank/DDBJ databases">
        <title>Fulvivirga kasyanovii gen. nov., sp nov., a novel member of the phylum Bacteroidetes isolated from seawater in a mussel farm.</title>
        <authorList>
            <person name="Zhao L.-H."/>
            <person name="Wang Z.-J."/>
        </authorList>
    </citation>
    <scope>NUCLEOTIDE SEQUENCE</scope>
    <source>
        <strain evidence="4">2943</strain>
    </source>
</reference>
<keyword evidence="2" id="KW-1133">Transmembrane helix</keyword>
<dbReference type="EMBL" id="JAESIY010000001">
    <property type="protein sequence ID" value="MBL3654855.1"/>
    <property type="molecule type" value="Genomic_DNA"/>
</dbReference>
<dbReference type="SUPFAM" id="SSF81606">
    <property type="entry name" value="PP2C-like"/>
    <property type="match status" value="1"/>
</dbReference>
<feature type="transmembrane region" description="Helical" evidence="2">
    <location>
        <begin position="7"/>
        <end position="25"/>
    </location>
</feature>
<accession>A0A937F5U1</accession>
<feature type="transmembrane region" description="Helical" evidence="2">
    <location>
        <begin position="110"/>
        <end position="134"/>
    </location>
</feature>
<feature type="transmembrane region" description="Helical" evidence="2">
    <location>
        <begin position="178"/>
        <end position="197"/>
    </location>
</feature>